<keyword evidence="4" id="KW-1185">Reference proteome</keyword>
<dbReference type="Proteomes" id="UP000077202">
    <property type="component" value="Unassembled WGS sequence"/>
</dbReference>
<evidence type="ECO:0000259" key="1">
    <source>
        <dbReference type="Pfam" id="PF00646"/>
    </source>
</evidence>
<evidence type="ECO:0000259" key="2">
    <source>
        <dbReference type="Pfam" id="PF03478"/>
    </source>
</evidence>
<dbReference type="InterPro" id="IPR005174">
    <property type="entry name" value="KIB1-4_b-propeller"/>
</dbReference>
<dbReference type="EMBL" id="LVLJ01000396">
    <property type="protein sequence ID" value="OAE34491.1"/>
    <property type="molecule type" value="Genomic_DNA"/>
</dbReference>
<dbReference type="SUPFAM" id="SSF81383">
    <property type="entry name" value="F-box domain"/>
    <property type="match status" value="1"/>
</dbReference>
<dbReference type="PANTHER" id="PTHR31672:SF2">
    <property type="entry name" value="F-BOX DOMAIN-CONTAINING PROTEIN"/>
    <property type="match status" value="1"/>
</dbReference>
<accession>A0A176WPG0</accession>
<name>A0A176WPG0_MARPO</name>
<gene>
    <name evidence="3" type="ORF">AXG93_1299s1030</name>
</gene>
<protein>
    <submittedName>
        <fullName evidence="3">Uncharacterized protein</fullName>
    </submittedName>
</protein>
<dbReference type="Pfam" id="PF00646">
    <property type="entry name" value="F-box"/>
    <property type="match status" value="1"/>
</dbReference>
<dbReference type="InterPro" id="IPR001810">
    <property type="entry name" value="F-box_dom"/>
</dbReference>
<dbReference type="InterPro" id="IPR050796">
    <property type="entry name" value="SCF_F-box_component"/>
</dbReference>
<evidence type="ECO:0000313" key="3">
    <source>
        <dbReference type="EMBL" id="OAE34491.1"/>
    </source>
</evidence>
<sequence>MATEARLMLHVLRGDFEVPVARAGAGAGDGAEMDERVWSGLPKDVLGKVLQKLPYAVKVRFRAVSRAWRNDLLSDSALRSSASASASGARPICALEFVDADREASLRCELPRRVCDLELSFLPPECSRWSSTDFFVQQGLVGVLLPAPDPDRRPQVSSLAICLLNPMTRTWRKLPELSFADPRKVWDLWNEGQQWRIKLEVDRRCSSTSDLRIELVLLLPGSIWEEFGAVNMSVSAVCMYSSSTDEWTVTKCVDDHAFRSFPRALCNGLIYTLNYHQWLTTHSLSDGRLRGAFDLQTLQSSPGELSSSRPFLVEHHGDVLCVQELCRVSASPTFGIWKLNPITMRWSELSMLPKAVLDRFVAQMHCSQNNEYGLSSVKTVGEFVCLSVYSRVIMPPDSAPVLVHLLESLALISTKRCAATDENTVTFRSAVLQPEWTIGGYVEKLVQATTTDMLLPLSNC</sequence>
<dbReference type="Gene3D" id="1.20.1280.50">
    <property type="match status" value="1"/>
</dbReference>
<feature type="domain" description="KIB1-4 beta-propeller" evidence="2">
    <location>
        <begin position="158"/>
        <end position="354"/>
    </location>
</feature>
<organism evidence="3 4">
    <name type="scientific">Marchantia polymorpha subsp. ruderalis</name>
    <dbReference type="NCBI Taxonomy" id="1480154"/>
    <lineage>
        <taxon>Eukaryota</taxon>
        <taxon>Viridiplantae</taxon>
        <taxon>Streptophyta</taxon>
        <taxon>Embryophyta</taxon>
        <taxon>Marchantiophyta</taxon>
        <taxon>Marchantiopsida</taxon>
        <taxon>Marchantiidae</taxon>
        <taxon>Marchantiales</taxon>
        <taxon>Marchantiaceae</taxon>
        <taxon>Marchantia</taxon>
    </lineage>
</organism>
<reference evidence="3" key="1">
    <citation type="submission" date="2016-03" db="EMBL/GenBank/DDBJ databases">
        <title>Mechanisms controlling the formation of the plant cell surface in tip-growing cells are functionally conserved among land plants.</title>
        <authorList>
            <person name="Honkanen S."/>
            <person name="Jones V.A."/>
            <person name="Morieri G."/>
            <person name="Champion C."/>
            <person name="Hetherington A.J."/>
            <person name="Kelly S."/>
            <person name="Saint-Marcoux D."/>
            <person name="Proust H."/>
            <person name="Prescott H."/>
            <person name="Dolan L."/>
        </authorList>
    </citation>
    <scope>NUCLEOTIDE SEQUENCE [LARGE SCALE GENOMIC DNA]</scope>
    <source>
        <tissue evidence="3">Whole gametophyte</tissue>
    </source>
</reference>
<dbReference type="PANTHER" id="PTHR31672">
    <property type="entry name" value="BNACNNG10540D PROTEIN"/>
    <property type="match status" value="1"/>
</dbReference>
<dbReference type="AlphaFoldDB" id="A0A176WPG0"/>
<feature type="domain" description="F-box" evidence="1">
    <location>
        <begin position="38"/>
        <end position="70"/>
    </location>
</feature>
<comment type="caution">
    <text evidence="3">The sequence shown here is derived from an EMBL/GenBank/DDBJ whole genome shotgun (WGS) entry which is preliminary data.</text>
</comment>
<proteinExistence type="predicted"/>
<dbReference type="InterPro" id="IPR036047">
    <property type="entry name" value="F-box-like_dom_sf"/>
</dbReference>
<evidence type="ECO:0000313" key="4">
    <source>
        <dbReference type="Proteomes" id="UP000077202"/>
    </source>
</evidence>
<dbReference type="Pfam" id="PF03478">
    <property type="entry name" value="Beta-prop_KIB1-4"/>
    <property type="match status" value="1"/>
</dbReference>